<dbReference type="SUPFAM" id="SSF55729">
    <property type="entry name" value="Acyl-CoA N-acyltransferases (Nat)"/>
    <property type="match status" value="1"/>
</dbReference>
<feature type="compositionally biased region" description="Basic and acidic residues" evidence="1">
    <location>
        <begin position="148"/>
        <end position="161"/>
    </location>
</feature>
<dbReference type="Gene3D" id="3.40.630.30">
    <property type="match status" value="1"/>
</dbReference>
<proteinExistence type="predicted"/>
<evidence type="ECO:0000256" key="1">
    <source>
        <dbReference type="SAM" id="MobiDB-lite"/>
    </source>
</evidence>
<evidence type="ECO:0000313" key="3">
    <source>
        <dbReference type="EMBL" id="GAA3570790.1"/>
    </source>
</evidence>
<gene>
    <name evidence="3" type="ORF">GCM10022197_29050</name>
</gene>
<reference evidence="4" key="1">
    <citation type="journal article" date="2019" name="Int. J. Syst. Evol. Microbiol.">
        <title>The Global Catalogue of Microorganisms (GCM) 10K type strain sequencing project: providing services to taxonomists for standard genome sequencing and annotation.</title>
        <authorList>
            <consortium name="The Broad Institute Genomics Platform"/>
            <consortium name="The Broad Institute Genome Sequencing Center for Infectious Disease"/>
            <person name="Wu L."/>
            <person name="Ma J."/>
        </authorList>
    </citation>
    <scope>NUCLEOTIDE SEQUENCE [LARGE SCALE GENOMIC DNA]</scope>
    <source>
        <strain evidence="4">JCM 16540</strain>
    </source>
</reference>
<dbReference type="Proteomes" id="UP001500767">
    <property type="component" value="Unassembled WGS sequence"/>
</dbReference>
<sequence>MEVVAVAADAWRRWRALRLAALAEAPQAFGSTLAGWSGAGDTEERWRDRLASVPHNLVVVRAGEDVGMVSLAAPAGGEPPELIGMWVAPPARGTGVADAAVTAVLALAAEAYPGRAVVLSVYADNAAARRLYARHGFTDAGPSPDGEGELRMVHDAAARRP</sequence>
<feature type="region of interest" description="Disordered" evidence="1">
    <location>
        <begin position="137"/>
        <end position="161"/>
    </location>
</feature>
<dbReference type="InterPro" id="IPR000182">
    <property type="entry name" value="GNAT_dom"/>
</dbReference>
<keyword evidence="4" id="KW-1185">Reference proteome</keyword>
<comment type="caution">
    <text evidence="3">The sequence shown here is derived from an EMBL/GenBank/DDBJ whole genome shotgun (WGS) entry which is preliminary data.</text>
</comment>
<name>A0ABP6XPZ5_9ACTN</name>
<evidence type="ECO:0000259" key="2">
    <source>
        <dbReference type="PROSITE" id="PS51186"/>
    </source>
</evidence>
<protein>
    <submittedName>
        <fullName evidence="3">GNAT family N-acetyltransferase</fullName>
    </submittedName>
</protein>
<accession>A0ABP6XPZ5</accession>
<evidence type="ECO:0000313" key="4">
    <source>
        <dbReference type="Proteomes" id="UP001500767"/>
    </source>
</evidence>
<dbReference type="EMBL" id="BAAAYR010000004">
    <property type="protein sequence ID" value="GAA3570790.1"/>
    <property type="molecule type" value="Genomic_DNA"/>
</dbReference>
<dbReference type="InterPro" id="IPR016181">
    <property type="entry name" value="Acyl_CoA_acyltransferase"/>
</dbReference>
<organism evidence="3 4">
    <name type="scientific">Microlunatus spumicola</name>
    <dbReference type="NCBI Taxonomy" id="81499"/>
    <lineage>
        <taxon>Bacteria</taxon>
        <taxon>Bacillati</taxon>
        <taxon>Actinomycetota</taxon>
        <taxon>Actinomycetes</taxon>
        <taxon>Propionibacteriales</taxon>
        <taxon>Propionibacteriaceae</taxon>
        <taxon>Microlunatus</taxon>
    </lineage>
</organism>
<feature type="domain" description="N-acetyltransferase" evidence="2">
    <location>
        <begin position="1"/>
        <end position="157"/>
    </location>
</feature>
<dbReference type="Pfam" id="PF00583">
    <property type="entry name" value="Acetyltransf_1"/>
    <property type="match status" value="1"/>
</dbReference>
<dbReference type="PROSITE" id="PS51186">
    <property type="entry name" value="GNAT"/>
    <property type="match status" value="1"/>
</dbReference>
<dbReference type="RefSeq" id="WP_204913346.1">
    <property type="nucleotide sequence ID" value="NZ_BAAAYR010000004.1"/>
</dbReference>